<protein>
    <submittedName>
        <fullName evidence="2">Aldo/keto reductase</fullName>
    </submittedName>
</protein>
<keyword evidence="3" id="KW-1185">Reference proteome</keyword>
<feature type="domain" description="NADP-dependent oxidoreductase" evidence="1">
    <location>
        <begin position="15"/>
        <end position="313"/>
    </location>
</feature>
<dbReference type="Pfam" id="PF00248">
    <property type="entry name" value="Aldo_ket_red"/>
    <property type="match status" value="1"/>
</dbReference>
<organism evidence="2 3">
    <name type="scientific">Granulicella cerasi</name>
    <dbReference type="NCBI Taxonomy" id="741063"/>
    <lineage>
        <taxon>Bacteria</taxon>
        <taxon>Pseudomonadati</taxon>
        <taxon>Acidobacteriota</taxon>
        <taxon>Terriglobia</taxon>
        <taxon>Terriglobales</taxon>
        <taxon>Acidobacteriaceae</taxon>
        <taxon>Granulicella</taxon>
    </lineage>
</organism>
<evidence type="ECO:0000313" key="2">
    <source>
        <dbReference type="EMBL" id="MFC6646216.1"/>
    </source>
</evidence>
<dbReference type="InterPro" id="IPR036812">
    <property type="entry name" value="NAD(P)_OxRdtase_dom_sf"/>
</dbReference>
<dbReference type="RefSeq" id="WP_263369909.1">
    <property type="nucleotide sequence ID" value="NZ_JAGSYD010000001.1"/>
</dbReference>
<accession>A0ABW1Z9X1</accession>
<dbReference type="SUPFAM" id="SSF51430">
    <property type="entry name" value="NAD(P)-linked oxidoreductase"/>
    <property type="match status" value="1"/>
</dbReference>
<comment type="caution">
    <text evidence="2">The sequence shown here is derived from an EMBL/GenBank/DDBJ whole genome shotgun (WGS) entry which is preliminary data.</text>
</comment>
<dbReference type="PANTHER" id="PTHR43364">
    <property type="entry name" value="NADH-SPECIFIC METHYLGLYOXAL REDUCTASE-RELATED"/>
    <property type="match status" value="1"/>
</dbReference>
<dbReference type="InterPro" id="IPR023210">
    <property type="entry name" value="NADP_OxRdtase_dom"/>
</dbReference>
<evidence type="ECO:0000313" key="3">
    <source>
        <dbReference type="Proteomes" id="UP001596391"/>
    </source>
</evidence>
<dbReference type="InterPro" id="IPR050523">
    <property type="entry name" value="AKR_Detox_Biosynth"/>
</dbReference>
<name>A0ABW1Z9X1_9BACT</name>
<dbReference type="CDD" id="cd19081">
    <property type="entry name" value="AKR_AKR9C1"/>
    <property type="match status" value="1"/>
</dbReference>
<reference evidence="3" key="1">
    <citation type="journal article" date="2019" name="Int. J. Syst. Evol. Microbiol.">
        <title>The Global Catalogue of Microorganisms (GCM) 10K type strain sequencing project: providing services to taxonomists for standard genome sequencing and annotation.</title>
        <authorList>
            <consortium name="The Broad Institute Genomics Platform"/>
            <consortium name="The Broad Institute Genome Sequencing Center for Infectious Disease"/>
            <person name="Wu L."/>
            <person name="Ma J."/>
        </authorList>
    </citation>
    <scope>NUCLEOTIDE SEQUENCE [LARGE SCALE GENOMIC DNA]</scope>
    <source>
        <strain evidence="3">CGMCC 1.16026</strain>
    </source>
</reference>
<sequence>MQKRSLGKSHLEIVPLVLGGNVFGWTADDATSFRILDAFVDAGFDAVDTANMYSAWVPGHKGGESETVIGKWFAQGGKREKVKLFTKVGNPMGDGSKGLKKEYILQQVEDSLKRLQTDHIDLYQSHMDDDTTPLDETLEAYQILIGQGKVGAIGASNYGGARLAEALEVSNAKNLPAYISLQPEYNLYDRAKYESDLAPVLSKYGIGSIVYWPLASGFLTGKYKTKADAAGAKREGMVGKYFDDRGLKILKALAEVSEETGAAQATVTLAWTLAQPTVTAPIASVSKPEQLDALLASVSLKLSEEQVKKLTDASAY</sequence>
<proteinExistence type="predicted"/>
<evidence type="ECO:0000259" key="1">
    <source>
        <dbReference type="Pfam" id="PF00248"/>
    </source>
</evidence>
<dbReference type="EMBL" id="JBHSWI010000001">
    <property type="protein sequence ID" value="MFC6646216.1"/>
    <property type="molecule type" value="Genomic_DNA"/>
</dbReference>
<dbReference type="Gene3D" id="3.20.20.100">
    <property type="entry name" value="NADP-dependent oxidoreductase domain"/>
    <property type="match status" value="1"/>
</dbReference>
<dbReference type="PANTHER" id="PTHR43364:SF6">
    <property type="entry name" value="OXIDOREDUCTASE-RELATED"/>
    <property type="match status" value="1"/>
</dbReference>
<dbReference type="Proteomes" id="UP001596391">
    <property type="component" value="Unassembled WGS sequence"/>
</dbReference>
<gene>
    <name evidence="2" type="ORF">ACFQBQ_11605</name>
</gene>